<dbReference type="PANTHER" id="PTHR43761">
    <property type="entry name" value="D-ISOMER SPECIFIC 2-HYDROXYACID DEHYDROGENASE FAMILY PROTEIN (AFU_ORTHOLOGUE AFUA_1G13630)"/>
    <property type="match status" value="1"/>
</dbReference>
<dbReference type="InterPro" id="IPR038251">
    <property type="entry name" value="PdxB_dimer_sf"/>
</dbReference>
<dbReference type="Gene3D" id="3.30.1370.170">
    <property type="match status" value="1"/>
</dbReference>
<sequence length="367" mass="40998">MRILADANIARLTDFFNDSTFGRTVELHTMPGREIDAAVLADIAPDVLLVRSVTKVNRELLADNTSVKFVGSATIGIDHVDVDYLSRCGIEFVSAAGCSKHSVAQYVIAAIATLRPDYVFQPITLGIIGVGNIGNTLAQYAIRFGWQVLGYDPLKPPSVVNNSKLNTVLTESNVISFHVPLTYPHQSSFPTQHDYLMTPERWQRMSDTAIVINTSRGGVLGRDNIVAAPNVTVLDVFEHEPNLDAELLRCASIVTPHIAGYTLEGKLRGTQMVYQALCKRLKIKPTVDFHEFLPEQPPLFQALHNPFTEHERQQFLTRLPLLYDIRADDQRLRAVANADGAIEGKDFDALRKNYPLRREWQAYVMDI</sequence>
<dbReference type="InterPro" id="IPR006140">
    <property type="entry name" value="D-isomer_DH_NAD-bd"/>
</dbReference>
<evidence type="ECO:0000256" key="2">
    <source>
        <dbReference type="ARBA" id="ARBA00023002"/>
    </source>
</evidence>
<keyword evidence="2 5" id="KW-0560">Oxidoreductase</keyword>
<comment type="catalytic activity">
    <reaction evidence="5">
        <text>4-phospho-D-erythronate + NAD(+) = (R)-3-hydroxy-2-oxo-4-phosphooxybutanoate + NADH + H(+)</text>
        <dbReference type="Rhea" id="RHEA:18829"/>
        <dbReference type="ChEBI" id="CHEBI:15378"/>
        <dbReference type="ChEBI" id="CHEBI:57540"/>
        <dbReference type="ChEBI" id="CHEBI:57945"/>
        <dbReference type="ChEBI" id="CHEBI:58538"/>
        <dbReference type="ChEBI" id="CHEBI:58766"/>
        <dbReference type="EC" id="1.1.1.290"/>
    </reaction>
</comment>
<evidence type="ECO:0000313" key="9">
    <source>
        <dbReference type="EMBL" id="OBX76389.1"/>
    </source>
</evidence>
<dbReference type="InterPro" id="IPR020921">
    <property type="entry name" value="Erythronate-4-P_DHase"/>
</dbReference>
<evidence type="ECO:0000313" key="10">
    <source>
        <dbReference type="EMBL" id="OBX84726.1"/>
    </source>
</evidence>
<proteinExistence type="inferred from homology"/>
<protein>
    <recommendedName>
        <fullName evidence="5">Erythronate-4-phosphate dehydrogenase</fullName>
        <ecNumber evidence="5">1.1.1.290</ecNumber>
    </recommendedName>
</protein>
<feature type="active site" evidence="5">
    <location>
        <position position="240"/>
    </location>
</feature>
<dbReference type="GO" id="GO:0051287">
    <property type="term" value="F:NAD binding"/>
    <property type="evidence" value="ECO:0007669"/>
    <property type="project" value="InterPro"/>
</dbReference>
<dbReference type="UniPathway" id="UPA00244">
    <property type="reaction ID" value="UER00310"/>
</dbReference>
<evidence type="ECO:0000313" key="12">
    <source>
        <dbReference type="Proteomes" id="UP000092616"/>
    </source>
</evidence>
<dbReference type="OrthoDB" id="9770208at2"/>
<feature type="binding site" evidence="5">
    <location>
        <position position="152"/>
    </location>
    <ligand>
        <name>NAD(+)</name>
        <dbReference type="ChEBI" id="CHEBI:57540"/>
    </ligand>
</feature>
<dbReference type="SUPFAM" id="SSF51735">
    <property type="entry name" value="NAD(P)-binding Rossmann-fold domains"/>
    <property type="match status" value="1"/>
</dbReference>
<comment type="subunit">
    <text evidence="5">Homodimer.</text>
</comment>
<dbReference type="EC" id="1.1.1.290" evidence="5"/>
<comment type="pathway">
    <text evidence="5">Cofactor biosynthesis; pyridoxine 5'-phosphate biosynthesis; pyridoxine 5'-phosphate from D-erythrose 4-phosphate: step 2/5.</text>
</comment>
<feature type="binding site" evidence="5">
    <location>
        <position position="235"/>
    </location>
    <ligand>
        <name>NAD(+)</name>
        <dbReference type="ChEBI" id="CHEBI:57540"/>
    </ligand>
</feature>
<accession>A0A1B8QLR2</accession>
<evidence type="ECO:0000259" key="8">
    <source>
        <dbReference type="Pfam" id="PF11890"/>
    </source>
</evidence>
<gene>
    <name evidence="5" type="primary">pdxB</name>
    <name evidence="10" type="ORF">A9306_00195</name>
    <name evidence="9" type="ORF">A9308_08810</name>
</gene>
<name>A0A1B8QLR2_9GAMM</name>
<dbReference type="Pfam" id="PF00389">
    <property type="entry name" value="2-Hacid_dh"/>
    <property type="match status" value="1"/>
</dbReference>
<dbReference type="Proteomes" id="UP000092616">
    <property type="component" value="Unassembled WGS sequence"/>
</dbReference>
<comment type="subcellular location">
    <subcellularLocation>
        <location evidence="5">Cytoplasm</location>
    </subcellularLocation>
</comment>
<feature type="binding site" evidence="5">
    <location>
        <position position="52"/>
    </location>
    <ligand>
        <name>substrate</name>
    </ligand>
</feature>
<dbReference type="GO" id="GO:0008615">
    <property type="term" value="P:pyridoxine biosynthetic process"/>
    <property type="evidence" value="ECO:0007669"/>
    <property type="project" value="UniProtKB-UniRule"/>
</dbReference>
<feature type="domain" description="D-isomer specific 2-hydroxyacid dehydrogenase catalytic" evidence="6">
    <location>
        <begin position="24"/>
        <end position="282"/>
    </location>
</feature>
<keyword evidence="4 5" id="KW-0664">Pyridoxine biosynthesis</keyword>
<dbReference type="Pfam" id="PF11890">
    <property type="entry name" value="DUF3410"/>
    <property type="match status" value="1"/>
</dbReference>
<keyword evidence="3 5" id="KW-0520">NAD</keyword>
<dbReference type="EMBL" id="LZMZ01000031">
    <property type="protein sequence ID" value="OBX76389.1"/>
    <property type="molecule type" value="Genomic_DNA"/>
</dbReference>
<dbReference type="GO" id="GO:0046983">
    <property type="term" value="F:protein dimerization activity"/>
    <property type="evidence" value="ECO:0007669"/>
    <property type="project" value="InterPro"/>
</dbReference>
<dbReference type="GO" id="GO:0033711">
    <property type="term" value="F:4-phosphoerythronate dehydrogenase activity"/>
    <property type="evidence" value="ECO:0007669"/>
    <property type="project" value="UniProtKB-EC"/>
</dbReference>
<dbReference type="HAMAP" id="MF_01825">
    <property type="entry name" value="PdxB"/>
    <property type="match status" value="1"/>
</dbReference>
<dbReference type="CDD" id="cd12158">
    <property type="entry name" value="ErythrP_dh"/>
    <property type="match status" value="1"/>
</dbReference>
<dbReference type="STRING" id="34059.A9308_08810"/>
<comment type="similarity">
    <text evidence="5">Belongs to the D-isomer specific 2-hydroxyacid dehydrogenase family. PdxB subfamily.</text>
</comment>
<reference evidence="10 12" key="1">
    <citation type="submission" date="2016-06" db="EMBL/GenBank/DDBJ databases">
        <title>Draft genome of Moraxella atlantae CCUG 59586.</title>
        <authorList>
            <person name="Salva-Serra F."/>
            <person name="Engstrom-Jakobsson H."/>
            <person name="Thorell K."/>
            <person name="Gonzales-Siles L."/>
            <person name="Karlsson R."/>
            <person name="Boulund F."/>
            <person name="Engstrand L."/>
            <person name="Kristiansson E."/>
            <person name="Moore E."/>
        </authorList>
    </citation>
    <scope>NUCLEOTIDE SEQUENCE [LARGE SCALE GENOMIC DNA]</scope>
    <source>
        <strain evidence="10 12">CCUG 59586</strain>
    </source>
</reference>
<evidence type="ECO:0000256" key="1">
    <source>
        <dbReference type="ARBA" id="ARBA00022490"/>
    </source>
</evidence>
<dbReference type="InterPro" id="IPR006139">
    <property type="entry name" value="D-isomer_2_OHA_DH_cat_dom"/>
</dbReference>
<feature type="binding site" evidence="5">
    <location>
        <position position="74"/>
    </location>
    <ligand>
        <name>substrate</name>
    </ligand>
</feature>
<comment type="caution">
    <text evidence="5">Lacks conserved residue(s) required for the propagation of feature annotation.</text>
</comment>
<evidence type="ECO:0000259" key="6">
    <source>
        <dbReference type="Pfam" id="PF00389"/>
    </source>
</evidence>
<dbReference type="Pfam" id="PF02826">
    <property type="entry name" value="2-Hacid_dh_C"/>
    <property type="match status" value="1"/>
</dbReference>
<keyword evidence="1 5" id="KW-0963">Cytoplasm</keyword>
<feature type="active site" description="Proton donor" evidence="5">
    <location>
        <position position="257"/>
    </location>
</feature>
<dbReference type="RefSeq" id="WP_067237727.1">
    <property type="nucleotide sequence ID" value="NZ_CP171125.1"/>
</dbReference>
<dbReference type="InterPro" id="IPR036291">
    <property type="entry name" value="NAD(P)-bd_dom_sf"/>
</dbReference>
<dbReference type="Proteomes" id="UP000092508">
    <property type="component" value="Unassembled WGS sequence"/>
</dbReference>
<evidence type="ECO:0000256" key="3">
    <source>
        <dbReference type="ARBA" id="ARBA00023027"/>
    </source>
</evidence>
<dbReference type="EMBL" id="LZNA01000001">
    <property type="protein sequence ID" value="OBX84726.1"/>
    <property type="molecule type" value="Genomic_DNA"/>
</dbReference>
<dbReference type="InterPro" id="IPR050418">
    <property type="entry name" value="D-iso_2-hydroxyacid_DH_PdxB"/>
</dbReference>
<comment type="caution">
    <text evidence="10">The sequence shown here is derived from an EMBL/GenBank/DDBJ whole genome shotgun (WGS) entry which is preliminary data.</text>
</comment>
<evidence type="ECO:0000259" key="7">
    <source>
        <dbReference type="Pfam" id="PF02826"/>
    </source>
</evidence>
<dbReference type="SUPFAM" id="SSF52283">
    <property type="entry name" value="Formate/glycerate dehydrogenase catalytic domain-like"/>
    <property type="match status" value="1"/>
</dbReference>
<feature type="active site" evidence="5">
    <location>
        <position position="216"/>
    </location>
</feature>
<dbReference type="Gene3D" id="3.40.50.720">
    <property type="entry name" value="NAD(P)-binding Rossmann-like Domain"/>
    <property type="match status" value="2"/>
</dbReference>
<reference evidence="9 11" key="2">
    <citation type="submission" date="2016-06" db="EMBL/GenBank/DDBJ databases">
        <title>Draft genome of Moraxella atlantae CCUG 66109.</title>
        <authorList>
            <person name="Salva-Serra F."/>
            <person name="Engstrom-Jakobsson H."/>
            <person name="Thorell K."/>
            <person name="Gonzales-Siles L."/>
            <person name="Karlsson R."/>
            <person name="Boulund F."/>
            <person name="Engstrand L."/>
            <person name="Kristiansson E."/>
            <person name="Moore E."/>
        </authorList>
    </citation>
    <scope>NUCLEOTIDE SEQUENCE [LARGE SCALE GENOMIC DNA]</scope>
    <source>
        <strain evidence="9 11">CCUG 66109</strain>
    </source>
</reference>
<dbReference type="PANTHER" id="PTHR43761:SF1">
    <property type="entry name" value="D-ISOMER SPECIFIC 2-HYDROXYACID DEHYDROGENASE CATALYTIC DOMAIN-CONTAINING PROTEIN-RELATED"/>
    <property type="match status" value="1"/>
</dbReference>
<dbReference type="InterPro" id="IPR024531">
    <property type="entry name" value="Erythronate-4-P_DHase_dimer"/>
</dbReference>
<dbReference type="InterPro" id="IPR029752">
    <property type="entry name" value="D-isomer_DH_CS1"/>
</dbReference>
<feature type="binding site" evidence="5">
    <location>
        <position position="261"/>
    </location>
    <ligand>
        <name>substrate</name>
    </ligand>
</feature>
<evidence type="ECO:0000256" key="4">
    <source>
        <dbReference type="ARBA" id="ARBA00023096"/>
    </source>
</evidence>
<dbReference type="AlphaFoldDB" id="A0A1B8QLR2"/>
<feature type="domain" description="D-isomer specific 2-hydroxyacid dehydrogenase NAD-binding" evidence="7">
    <location>
        <begin position="124"/>
        <end position="259"/>
    </location>
</feature>
<feature type="domain" description="Erythronate-4-phosphate dehydrogenase dimerisation" evidence="8">
    <location>
        <begin position="313"/>
        <end position="364"/>
    </location>
</feature>
<comment type="function">
    <text evidence="5">Catalyzes the oxidation of erythronate-4-phosphate to 3-hydroxy-2-oxo-4-phosphonooxybutanoate.</text>
</comment>
<evidence type="ECO:0000313" key="11">
    <source>
        <dbReference type="Proteomes" id="UP000092508"/>
    </source>
</evidence>
<evidence type="ECO:0000256" key="5">
    <source>
        <dbReference type="HAMAP-Rule" id="MF_01825"/>
    </source>
</evidence>
<organism evidence="10 12">
    <name type="scientific">Faucicola atlantae</name>
    <dbReference type="NCBI Taxonomy" id="34059"/>
    <lineage>
        <taxon>Bacteria</taxon>
        <taxon>Pseudomonadati</taxon>
        <taxon>Pseudomonadota</taxon>
        <taxon>Gammaproteobacteria</taxon>
        <taxon>Moraxellales</taxon>
        <taxon>Moraxellaceae</taxon>
        <taxon>Faucicola</taxon>
    </lineage>
</organism>
<keyword evidence="12" id="KW-1185">Reference proteome</keyword>
<dbReference type="PROSITE" id="PS00065">
    <property type="entry name" value="D_2_HYDROXYACID_DH_1"/>
    <property type="match status" value="1"/>
</dbReference>
<feature type="binding site" evidence="5">
    <location>
        <position position="260"/>
    </location>
    <ligand>
        <name>NAD(+)</name>
        <dbReference type="ChEBI" id="CHEBI:57540"/>
    </ligand>
</feature>
<dbReference type="GO" id="GO:0005737">
    <property type="term" value="C:cytoplasm"/>
    <property type="evidence" value="ECO:0007669"/>
    <property type="project" value="UniProtKB-SubCell"/>
</dbReference>